<dbReference type="PaxDb" id="572546-Arcpr_1623"/>
<evidence type="ECO:0000256" key="2">
    <source>
        <dbReference type="ARBA" id="ARBA00022741"/>
    </source>
</evidence>
<evidence type="ECO:0000313" key="15">
    <source>
        <dbReference type="Proteomes" id="UP000001901"/>
    </source>
</evidence>
<dbReference type="RefSeq" id="WP_012941005.1">
    <property type="nucleotide sequence ID" value="NC_013741.1"/>
</dbReference>
<accession>D2REX5</accession>
<protein>
    <recommendedName>
        <fullName evidence="9">Ornithine cyclodeaminase</fullName>
        <ecNumber evidence="8">4.3.1.12</ecNumber>
    </recommendedName>
    <alternativeName>
        <fullName evidence="10">Archaeal ornithine cyclodeaminase</fullName>
    </alternativeName>
</protein>
<keyword evidence="15" id="KW-1185">Reference proteome</keyword>
<dbReference type="InterPro" id="IPR048964">
    <property type="entry name" value="ArgZ/ArgE-like_C_1st"/>
</dbReference>
<evidence type="ECO:0000259" key="12">
    <source>
        <dbReference type="Pfam" id="PF21570"/>
    </source>
</evidence>
<dbReference type="KEGG" id="apo:Arcpr_1623"/>
<dbReference type="HOGENOM" id="CLU_056125_0_0_2"/>
<feature type="domain" description="Arginine dihydrolase ArgZ/ArgE-like C-terminal second subdomain" evidence="12">
    <location>
        <begin position="178"/>
        <end position="394"/>
    </location>
</feature>
<evidence type="ECO:0000256" key="5">
    <source>
        <dbReference type="ARBA" id="ARBA00052109"/>
    </source>
</evidence>
<name>D2REX5_ARCPA</name>
<evidence type="ECO:0000259" key="11">
    <source>
        <dbReference type="Pfam" id="PF04455"/>
    </source>
</evidence>
<dbReference type="Pfam" id="PF21571">
    <property type="entry name" value="ArgZ-like_C_1st"/>
    <property type="match status" value="1"/>
</dbReference>
<dbReference type="CDD" id="cd12144">
    <property type="entry name" value="SDH_N_domain"/>
    <property type="match status" value="1"/>
</dbReference>
<dbReference type="InterPro" id="IPR048963">
    <property type="entry name" value="ArgZ/ArgE-like_C_2nd"/>
</dbReference>
<comment type="function">
    <text evidence="6">Catalyzes the conversion of ornithine to proline, with the release of ammonia.</text>
</comment>
<dbReference type="AlphaFoldDB" id="D2REX5"/>
<dbReference type="GO" id="GO:0008473">
    <property type="term" value="F:ornithine cyclodeaminase activity"/>
    <property type="evidence" value="ECO:0007669"/>
    <property type="project" value="UniProtKB-EC"/>
</dbReference>
<dbReference type="NCBIfam" id="TIGR00300">
    <property type="entry name" value="TIGR00300 family protein"/>
    <property type="match status" value="1"/>
</dbReference>
<dbReference type="GO" id="GO:0000166">
    <property type="term" value="F:nucleotide binding"/>
    <property type="evidence" value="ECO:0007669"/>
    <property type="project" value="UniProtKB-KW"/>
</dbReference>
<keyword evidence="3" id="KW-0520">NAD</keyword>
<evidence type="ECO:0000256" key="8">
    <source>
        <dbReference type="ARBA" id="ARBA00066346"/>
    </source>
</evidence>
<comment type="cofactor">
    <cofactor evidence="1">
        <name>NAD(+)</name>
        <dbReference type="ChEBI" id="CHEBI:57540"/>
    </cofactor>
</comment>
<organism evidence="14 15">
    <name type="scientific">Archaeoglobus profundus (strain DSM 5631 / JCM 9629 / NBRC 100127 / Av18)</name>
    <dbReference type="NCBI Taxonomy" id="572546"/>
    <lineage>
        <taxon>Archaea</taxon>
        <taxon>Methanobacteriati</taxon>
        <taxon>Methanobacteriota</taxon>
        <taxon>Archaeoglobi</taxon>
        <taxon>Archaeoglobales</taxon>
        <taxon>Archaeoglobaceae</taxon>
        <taxon>Archaeoglobus</taxon>
    </lineage>
</organism>
<evidence type="ECO:0000256" key="4">
    <source>
        <dbReference type="ARBA" id="ARBA00023239"/>
    </source>
</evidence>
<gene>
    <name evidence="14" type="ordered locus">Arcpr_1623</name>
</gene>
<proteinExistence type="inferred from homology"/>
<dbReference type="Pfam" id="PF04455">
    <property type="entry name" value="Saccharop_dh_N"/>
    <property type="match status" value="1"/>
</dbReference>
<dbReference type="Gene3D" id="3.40.50.10690">
    <property type="entry name" value="putative lor/sdh protein like domains"/>
    <property type="match status" value="1"/>
</dbReference>
<comment type="similarity">
    <text evidence="7">Belongs to the AgrE/ArgZ ornithine cyclodeaminase family.</text>
</comment>
<dbReference type="EMBL" id="CP001857">
    <property type="protein sequence ID" value="ADB58669.1"/>
    <property type="molecule type" value="Genomic_DNA"/>
</dbReference>
<evidence type="ECO:0000256" key="1">
    <source>
        <dbReference type="ARBA" id="ARBA00001911"/>
    </source>
</evidence>
<dbReference type="EC" id="4.3.1.12" evidence="8"/>
<evidence type="ECO:0000259" key="13">
    <source>
        <dbReference type="Pfam" id="PF21571"/>
    </source>
</evidence>
<keyword evidence="4" id="KW-0456">Lyase</keyword>
<dbReference type="InterPro" id="IPR005239">
    <property type="entry name" value="ArgZ/ArgE-like"/>
</dbReference>
<evidence type="ECO:0000256" key="7">
    <source>
        <dbReference type="ARBA" id="ARBA00061348"/>
    </source>
</evidence>
<dbReference type="OrthoDB" id="64170at2157"/>
<dbReference type="STRING" id="572546.Arcpr_1623"/>
<comment type="catalytic activity">
    <reaction evidence="5">
        <text>L-ornithine = L-proline + NH4(+)</text>
        <dbReference type="Rhea" id="RHEA:24368"/>
        <dbReference type="ChEBI" id="CHEBI:28938"/>
        <dbReference type="ChEBI" id="CHEBI:46911"/>
        <dbReference type="ChEBI" id="CHEBI:60039"/>
        <dbReference type="EC" id="4.3.1.12"/>
    </reaction>
</comment>
<feature type="domain" description="LOR/SDH bifunctional enzyme conserved" evidence="11">
    <location>
        <begin position="3"/>
        <end position="95"/>
    </location>
</feature>
<reference evidence="14 15" key="1">
    <citation type="journal article" date="2010" name="Stand. Genomic Sci.">
        <title>Complete genome sequence of Archaeoglobus profundus type strain (AV18).</title>
        <authorList>
            <person name="von Jan M."/>
            <person name="Lapidus A."/>
            <person name="Del Rio T.G."/>
            <person name="Copeland A."/>
            <person name="Tice H."/>
            <person name="Cheng J.F."/>
            <person name="Lucas S."/>
            <person name="Chen F."/>
            <person name="Nolan M."/>
            <person name="Goodwin L."/>
            <person name="Han C."/>
            <person name="Pitluck S."/>
            <person name="Liolios K."/>
            <person name="Ivanova N."/>
            <person name="Mavromatis K."/>
            <person name="Ovchinnikova G."/>
            <person name="Chertkov O."/>
            <person name="Pati A."/>
            <person name="Chen A."/>
            <person name="Palaniappan K."/>
            <person name="Land M."/>
            <person name="Hauser L."/>
            <person name="Chang Y.J."/>
            <person name="Jeffries C.D."/>
            <person name="Saunders E."/>
            <person name="Brettin T."/>
            <person name="Detter J.C."/>
            <person name="Chain P."/>
            <person name="Eichinger K."/>
            <person name="Huber H."/>
            <person name="Spring S."/>
            <person name="Rohde M."/>
            <person name="Goker M."/>
            <person name="Wirth R."/>
            <person name="Woyke T."/>
            <person name="Bristow J."/>
            <person name="Eisen J.A."/>
            <person name="Markowitz V."/>
            <person name="Hugenholtz P."/>
            <person name="Kyrpides N.C."/>
            <person name="Klenk H.P."/>
        </authorList>
    </citation>
    <scope>NUCLEOTIDE SEQUENCE [LARGE SCALE GENOMIC DNA]</scope>
    <source>
        <strain evidence="15">DSM 5631 / JCM 9629 / NBRC 100127 / Av18</strain>
    </source>
</reference>
<evidence type="ECO:0000256" key="10">
    <source>
        <dbReference type="ARBA" id="ARBA00081581"/>
    </source>
</evidence>
<evidence type="ECO:0000313" key="14">
    <source>
        <dbReference type="EMBL" id="ADB58669.1"/>
    </source>
</evidence>
<dbReference type="Gene3D" id="2.40.420.10">
    <property type="entry name" value="conserved putative lor/sdh protein from methanococcus maripaludis s2 domain"/>
    <property type="match status" value="1"/>
</dbReference>
<dbReference type="GeneID" id="8740316"/>
<sequence>MREIIELKGHIIDSMILPRILDTIMDMGGDFEILELRVGKTKTDESYCKMIVEGDEKLFEELEKLGAILPKKEVKVAPAPADGVLPDGFYATTHHPTYVYINGEWKKVKHIEMDCVIVIENGEPVCKRQGLVKKGDLVVIGREGIRVEPPQRPREPSDIFGFMTSEVSAEKPVNSLIKKLAKEMKKLRDNNGFIIHVVGTAIAHTGADEALAELIRMGYCQALFTGNGFAVMDVEKQLFGTTLGMDKNTGRVYKGGYRNHLVAINEIRKAGSIKKAVEMGILKSGVLYECVKNNVPFVIAGSIRDDGPLPDTITDVMKAQDEMRKYIWEADERGGMCMIWASMLHGIATGNMLPSTIKTVIVDMNPYVVTRLLDRGTTHALGIVSDPGVVMPMLVQELKKLEKGEE</sequence>
<evidence type="ECO:0000256" key="9">
    <source>
        <dbReference type="ARBA" id="ARBA00072993"/>
    </source>
</evidence>
<keyword evidence="2" id="KW-0547">Nucleotide-binding</keyword>
<evidence type="ECO:0000256" key="6">
    <source>
        <dbReference type="ARBA" id="ARBA00056756"/>
    </source>
</evidence>
<dbReference type="Pfam" id="PF21570">
    <property type="entry name" value="ArgZ-like_C_2nd"/>
    <property type="match status" value="1"/>
</dbReference>
<evidence type="ECO:0000256" key="3">
    <source>
        <dbReference type="ARBA" id="ARBA00023027"/>
    </source>
</evidence>
<feature type="domain" description="Arginine dihydrolase ArgZ/ArgE-like C-terminal first subdomain" evidence="13">
    <location>
        <begin position="96"/>
        <end position="177"/>
    </location>
</feature>
<dbReference type="eggNOG" id="arCOG04422">
    <property type="taxonomic scope" value="Archaea"/>
</dbReference>
<dbReference type="Proteomes" id="UP000001901">
    <property type="component" value="Chromosome"/>
</dbReference>
<dbReference type="InterPro" id="IPR007545">
    <property type="entry name" value="LOR/SDH_bifunc_enz_cons_dom"/>
</dbReference>